<dbReference type="PANTHER" id="PTHR30250">
    <property type="entry name" value="PST FAMILY PREDICTED COLANIC ACID TRANSPORTER"/>
    <property type="match status" value="1"/>
</dbReference>
<evidence type="ECO:0000313" key="8">
    <source>
        <dbReference type="Proteomes" id="UP000261080"/>
    </source>
</evidence>
<feature type="transmembrane region" description="Helical" evidence="6">
    <location>
        <begin position="21"/>
        <end position="40"/>
    </location>
</feature>
<evidence type="ECO:0000256" key="1">
    <source>
        <dbReference type="ARBA" id="ARBA00004651"/>
    </source>
</evidence>
<keyword evidence="8" id="KW-1185">Reference proteome</keyword>
<comment type="caution">
    <text evidence="7">The sequence shown here is derived from an EMBL/GenBank/DDBJ whole genome shotgun (WGS) entry which is preliminary data.</text>
</comment>
<keyword evidence="3 6" id="KW-0812">Transmembrane</keyword>
<feature type="transmembrane region" description="Helical" evidence="6">
    <location>
        <begin position="246"/>
        <end position="265"/>
    </location>
</feature>
<reference evidence="7 8" key="1">
    <citation type="submission" date="2018-08" db="EMBL/GenBank/DDBJ databases">
        <title>A genome reference for cultivated species of the human gut microbiota.</title>
        <authorList>
            <person name="Zou Y."/>
            <person name="Xue W."/>
            <person name="Luo G."/>
        </authorList>
    </citation>
    <scope>NUCLEOTIDE SEQUENCE [LARGE SCALE GENOMIC DNA]</scope>
    <source>
        <strain evidence="7 8">AF37-2AT</strain>
    </source>
</reference>
<evidence type="ECO:0000256" key="5">
    <source>
        <dbReference type="ARBA" id="ARBA00023136"/>
    </source>
</evidence>
<protein>
    <recommendedName>
        <fullName evidence="9">Polysaccharide biosynthesis protein</fullName>
    </recommendedName>
</protein>
<feature type="transmembrane region" description="Helical" evidence="6">
    <location>
        <begin position="52"/>
        <end position="71"/>
    </location>
</feature>
<feature type="transmembrane region" description="Helical" evidence="6">
    <location>
        <begin position="101"/>
        <end position="123"/>
    </location>
</feature>
<evidence type="ECO:0000313" key="7">
    <source>
        <dbReference type="EMBL" id="RGE88947.1"/>
    </source>
</evidence>
<keyword evidence="2" id="KW-1003">Cell membrane</keyword>
<feature type="transmembrane region" description="Helical" evidence="6">
    <location>
        <begin position="172"/>
        <end position="195"/>
    </location>
</feature>
<dbReference type="AlphaFoldDB" id="A0A3E3K4F6"/>
<accession>A0A3E3K4F6</accession>
<evidence type="ECO:0000256" key="2">
    <source>
        <dbReference type="ARBA" id="ARBA00022475"/>
    </source>
</evidence>
<dbReference type="EMBL" id="QVLX01000002">
    <property type="protein sequence ID" value="RGE88947.1"/>
    <property type="molecule type" value="Genomic_DNA"/>
</dbReference>
<gene>
    <name evidence="7" type="ORF">DW016_05455</name>
</gene>
<sequence length="459" mass="51267">MTILSKLTSNGNENTVNVLKNIANAVVIKGGGIIVGLLTTPAYMDYFSKNEILGIWFTILSVVTWMLNFDLGIGNGLRNRLVEEFACSNDQKIIKCLISSAYGFLLSISVLVGTIVLYCTNFIDWTEFFGINTNTVSNAELNTAMRIVIFSIFLQLVLRLSTSIEYALQKSYIANLLVLVTNTMILIYVLGANFSGYNNNIVILAIAYMLAVNIPLICITIVLFSGKMKFAVPSIRYCKIKYAKETLKLGSLFLIIQLETMLLNNSNAILITKLCGADRVVEYNVYFKVFSLVNTFYALITIPIWSAVTKAMAGKDFVWIKKALRGLQLVAVLFSVGQVAVFPIMQIVFDVWLGSKTFAVSIPLMFCFALEQFFMVWSNLNGSIANGLSELKIQTVLMSIGVFLLFGVSVLLTHISRNYWIILVSHCCALAPYCVIQSLWIEKYLKMHNKSEPFLSCMK</sequence>
<evidence type="ECO:0000256" key="4">
    <source>
        <dbReference type="ARBA" id="ARBA00022989"/>
    </source>
</evidence>
<feature type="transmembrane region" description="Helical" evidence="6">
    <location>
        <begin position="419"/>
        <end position="441"/>
    </location>
</feature>
<feature type="transmembrane region" description="Helical" evidence="6">
    <location>
        <begin position="358"/>
        <end position="379"/>
    </location>
</feature>
<keyword evidence="4 6" id="KW-1133">Transmembrane helix</keyword>
<evidence type="ECO:0000256" key="3">
    <source>
        <dbReference type="ARBA" id="ARBA00022692"/>
    </source>
</evidence>
<proteinExistence type="predicted"/>
<organism evidence="7 8">
    <name type="scientific">Sellimonas intestinalis</name>
    <dbReference type="NCBI Taxonomy" id="1653434"/>
    <lineage>
        <taxon>Bacteria</taxon>
        <taxon>Bacillati</taxon>
        <taxon>Bacillota</taxon>
        <taxon>Clostridia</taxon>
        <taxon>Lachnospirales</taxon>
        <taxon>Lachnospiraceae</taxon>
        <taxon>Sellimonas</taxon>
    </lineage>
</organism>
<comment type="subcellular location">
    <subcellularLocation>
        <location evidence="1">Cell membrane</location>
        <topology evidence="1">Multi-pass membrane protein</topology>
    </subcellularLocation>
</comment>
<feature type="transmembrane region" description="Helical" evidence="6">
    <location>
        <begin position="143"/>
        <end position="160"/>
    </location>
</feature>
<feature type="transmembrane region" description="Helical" evidence="6">
    <location>
        <begin position="201"/>
        <end position="225"/>
    </location>
</feature>
<dbReference type="GeneID" id="97193741"/>
<dbReference type="RefSeq" id="WP_024733494.1">
    <property type="nucleotide sequence ID" value="NZ_BAABYU010000002.1"/>
</dbReference>
<dbReference type="GO" id="GO:0005886">
    <property type="term" value="C:plasma membrane"/>
    <property type="evidence" value="ECO:0007669"/>
    <property type="project" value="UniProtKB-SubCell"/>
</dbReference>
<feature type="transmembrane region" description="Helical" evidence="6">
    <location>
        <begin position="391"/>
        <end position="413"/>
    </location>
</feature>
<dbReference type="PANTHER" id="PTHR30250:SF11">
    <property type="entry name" value="O-ANTIGEN TRANSPORTER-RELATED"/>
    <property type="match status" value="1"/>
</dbReference>
<feature type="transmembrane region" description="Helical" evidence="6">
    <location>
        <begin position="285"/>
        <end position="308"/>
    </location>
</feature>
<dbReference type="Proteomes" id="UP000261080">
    <property type="component" value="Unassembled WGS sequence"/>
</dbReference>
<evidence type="ECO:0000256" key="6">
    <source>
        <dbReference type="SAM" id="Phobius"/>
    </source>
</evidence>
<dbReference type="InterPro" id="IPR050833">
    <property type="entry name" value="Poly_Biosynth_Transport"/>
</dbReference>
<dbReference type="OrthoDB" id="512217at2"/>
<keyword evidence="5 6" id="KW-0472">Membrane</keyword>
<name>A0A3E3K4F6_9FIRM</name>
<feature type="transmembrane region" description="Helical" evidence="6">
    <location>
        <begin position="329"/>
        <end position="352"/>
    </location>
</feature>
<evidence type="ECO:0008006" key="9">
    <source>
        <dbReference type="Google" id="ProtNLM"/>
    </source>
</evidence>